<organism evidence="14 15">
    <name type="scientific">Sporothrix schenckii 1099-18</name>
    <dbReference type="NCBI Taxonomy" id="1397361"/>
    <lineage>
        <taxon>Eukaryota</taxon>
        <taxon>Fungi</taxon>
        <taxon>Dikarya</taxon>
        <taxon>Ascomycota</taxon>
        <taxon>Pezizomycotina</taxon>
        <taxon>Sordariomycetes</taxon>
        <taxon>Sordariomycetidae</taxon>
        <taxon>Ophiostomatales</taxon>
        <taxon>Ophiostomataceae</taxon>
        <taxon>Sporothrix</taxon>
    </lineage>
</organism>
<keyword evidence="7 10" id="KW-0119">Carbohydrate metabolism</keyword>
<comment type="similarity">
    <text evidence="3 10">Belongs to the glycosyl hydrolase 3 family.</text>
</comment>
<dbReference type="FunFam" id="3.20.20.300:FF:000002">
    <property type="entry name" value="Probable beta-glucosidase"/>
    <property type="match status" value="1"/>
</dbReference>
<dbReference type="PRINTS" id="PR00133">
    <property type="entry name" value="GLHYDRLASE3"/>
</dbReference>
<dbReference type="VEuPathDB" id="FungiDB:SPSK_00418"/>
<comment type="catalytic activity">
    <reaction evidence="1 10">
        <text>Hydrolysis of terminal, non-reducing beta-D-glucosyl residues with release of beta-D-glucose.</text>
        <dbReference type="EC" id="3.2.1.21"/>
    </reaction>
</comment>
<protein>
    <recommendedName>
        <fullName evidence="10">beta-glucosidase</fullName>
        <ecNumber evidence="10">3.2.1.21</ecNumber>
    </recommendedName>
</protein>
<evidence type="ECO:0000256" key="3">
    <source>
        <dbReference type="ARBA" id="ARBA00005336"/>
    </source>
</evidence>
<evidence type="ECO:0000259" key="13">
    <source>
        <dbReference type="SMART" id="SM01217"/>
    </source>
</evidence>
<keyword evidence="8 10" id="KW-0326">Glycosidase</keyword>
<dbReference type="PANTHER" id="PTHR42715">
    <property type="entry name" value="BETA-GLUCOSIDASE"/>
    <property type="match status" value="1"/>
</dbReference>
<dbReference type="Pfam" id="PF14310">
    <property type="entry name" value="Fn3-like"/>
    <property type="match status" value="1"/>
</dbReference>
<dbReference type="InterPro" id="IPR036881">
    <property type="entry name" value="Glyco_hydro_3_C_sf"/>
</dbReference>
<proteinExistence type="inferred from homology"/>
<evidence type="ECO:0000256" key="6">
    <source>
        <dbReference type="ARBA" id="ARBA00023180"/>
    </source>
</evidence>
<dbReference type="Pfam" id="PF01915">
    <property type="entry name" value="Glyco_hydro_3_C"/>
    <property type="match status" value="1"/>
</dbReference>
<evidence type="ECO:0000313" key="15">
    <source>
        <dbReference type="Proteomes" id="UP000033710"/>
    </source>
</evidence>
<dbReference type="PROSITE" id="PS00775">
    <property type="entry name" value="GLYCOSYL_HYDROL_F3"/>
    <property type="match status" value="1"/>
</dbReference>
<dbReference type="InterPro" id="IPR017853">
    <property type="entry name" value="GH"/>
</dbReference>
<evidence type="ECO:0000256" key="5">
    <source>
        <dbReference type="ARBA" id="ARBA00022801"/>
    </source>
</evidence>
<gene>
    <name evidence="14" type="ORF">SPSK_00418</name>
</gene>
<evidence type="ECO:0000256" key="12">
    <source>
        <dbReference type="SAM" id="SignalP"/>
    </source>
</evidence>
<evidence type="ECO:0000256" key="2">
    <source>
        <dbReference type="ARBA" id="ARBA00004987"/>
    </source>
</evidence>
<feature type="chain" id="PRO_5002454569" description="beta-glucosidase" evidence="12">
    <location>
        <begin position="23"/>
        <end position="865"/>
    </location>
</feature>
<dbReference type="Proteomes" id="UP000033710">
    <property type="component" value="Unassembled WGS sequence"/>
</dbReference>
<accession>A0A0F2LSV4</accession>
<dbReference type="SUPFAM" id="SSF51445">
    <property type="entry name" value="(Trans)glycosidases"/>
    <property type="match status" value="1"/>
</dbReference>
<dbReference type="PANTHER" id="PTHR42715:SF29">
    <property type="entry name" value="BETA-GLUCOSIDASE A-RELATED"/>
    <property type="match status" value="1"/>
</dbReference>
<keyword evidence="6" id="KW-0325">Glycoprotein</keyword>
<feature type="signal peptide" evidence="12">
    <location>
        <begin position="1"/>
        <end position="22"/>
    </location>
</feature>
<evidence type="ECO:0000256" key="1">
    <source>
        <dbReference type="ARBA" id="ARBA00000448"/>
    </source>
</evidence>
<dbReference type="KEGG" id="ssck:SPSK_00418"/>
<reference evidence="14 15" key="1">
    <citation type="journal article" date="2014" name="BMC Genomics">
        <title>Comparative genomics of the major fungal agents of human and animal Sporotrichosis: Sporothrix schenckii and Sporothrix brasiliensis.</title>
        <authorList>
            <person name="Teixeira M.M."/>
            <person name="de Almeida L.G."/>
            <person name="Kubitschek-Barreira P."/>
            <person name="Alves F.L."/>
            <person name="Kioshima E.S."/>
            <person name="Abadio A.K."/>
            <person name="Fernandes L."/>
            <person name="Derengowski L.S."/>
            <person name="Ferreira K.S."/>
            <person name="Souza R.C."/>
            <person name="Ruiz J.C."/>
            <person name="de Andrade N.C."/>
            <person name="Paes H.C."/>
            <person name="Nicola A.M."/>
            <person name="Albuquerque P."/>
            <person name="Gerber A.L."/>
            <person name="Martins V.P."/>
            <person name="Peconick L.D."/>
            <person name="Neto A.V."/>
            <person name="Chaucanez C.B."/>
            <person name="Silva P.A."/>
            <person name="Cunha O.L."/>
            <person name="de Oliveira F.F."/>
            <person name="dos Santos T.C."/>
            <person name="Barros A.L."/>
            <person name="Soares M.A."/>
            <person name="de Oliveira L.M."/>
            <person name="Marini M.M."/>
            <person name="Villalobos-Duno H."/>
            <person name="Cunha M.M."/>
            <person name="de Hoog S."/>
            <person name="da Silveira J.F."/>
            <person name="Henrissat B."/>
            <person name="Nino-Vega G.A."/>
            <person name="Cisalpino P.S."/>
            <person name="Mora-Montes H.M."/>
            <person name="Almeida S.R."/>
            <person name="Stajich J.E."/>
            <person name="Lopes-Bezerra L.M."/>
            <person name="Vasconcelos A.T."/>
            <person name="Felipe M.S."/>
        </authorList>
    </citation>
    <scope>NUCLEOTIDE SEQUENCE [LARGE SCALE GENOMIC DNA]</scope>
    <source>
        <strain evidence="14 15">1099-18</strain>
    </source>
</reference>
<dbReference type="Gene3D" id="3.20.20.300">
    <property type="entry name" value="Glycoside hydrolase, family 3, N-terminal domain"/>
    <property type="match status" value="1"/>
</dbReference>
<dbReference type="InterPro" id="IPR026891">
    <property type="entry name" value="Fn3-like"/>
</dbReference>
<dbReference type="UniPathway" id="UPA00696"/>
<dbReference type="GeneID" id="27662664"/>
<evidence type="ECO:0000256" key="11">
    <source>
        <dbReference type="SAM" id="MobiDB-lite"/>
    </source>
</evidence>
<comment type="caution">
    <text evidence="14">The sequence shown here is derived from an EMBL/GenBank/DDBJ whole genome shotgun (WGS) entry which is preliminary data.</text>
</comment>
<dbReference type="InterPro" id="IPR013783">
    <property type="entry name" value="Ig-like_fold"/>
</dbReference>
<feature type="region of interest" description="Disordered" evidence="11">
    <location>
        <begin position="725"/>
        <end position="757"/>
    </location>
</feature>
<comment type="pathway">
    <text evidence="2 10">Glycan metabolism; cellulose degradation.</text>
</comment>
<evidence type="ECO:0000256" key="4">
    <source>
        <dbReference type="ARBA" id="ARBA00022729"/>
    </source>
</evidence>
<dbReference type="InterPro" id="IPR019800">
    <property type="entry name" value="Glyco_hydro_3_AS"/>
</dbReference>
<dbReference type="AlphaFoldDB" id="A0A0F2LSV4"/>
<keyword evidence="9 10" id="KW-0624">Polysaccharide degradation</keyword>
<dbReference type="SUPFAM" id="SSF52279">
    <property type="entry name" value="Beta-D-glucan exohydrolase, C-terminal domain"/>
    <property type="match status" value="1"/>
</dbReference>
<dbReference type="EMBL" id="AXCR01000012">
    <property type="protein sequence ID" value="KJR79934.1"/>
    <property type="molecule type" value="Genomic_DNA"/>
</dbReference>
<dbReference type="OrthoDB" id="416222at2759"/>
<dbReference type="GO" id="GO:0030245">
    <property type="term" value="P:cellulose catabolic process"/>
    <property type="evidence" value="ECO:0007669"/>
    <property type="project" value="UniProtKB-UniPathway"/>
</dbReference>
<dbReference type="SMART" id="SM01217">
    <property type="entry name" value="Fn3_like"/>
    <property type="match status" value="1"/>
</dbReference>
<evidence type="ECO:0000313" key="14">
    <source>
        <dbReference type="EMBL" id="KJR79934.1"/>
    </source>
</evidence>
<feature type="domain" description="Fibronectin type III-like" evidence="13">
    <location>
        <begin position="783"/>
        <end position="851"/>
    </location>
</feature>
<evidence type="ECO:0000256" key="8">
    <source>
        <dbReference type="ARBA" id="ARBA00023295"/>
    </source>
</evidence>
<dbReference type="GO" id="GO:0008422">
    <property type="term" value="F:beta-glucosidase activity"/>
    <property type="evidence" value="ECO:0007669"/>
    <property type="project" value="UniProtKB-EC"/>
</dbReference>
<reference evidence="14 15" key="2">
    <citation type="journal article" date="2015" name="Eukaryot. Cell">
        <title>Asexual propagation of a virulent clone complex in a human and feline outbreak of sporotrichosis.</title>
        <authorList>
            <person name="Teixeira Mde M."/>
            <person name="Rodrigues A.M."/>
            <person name="Tsui C.K."/>
            <person name="de Almeida L.G."/>
            <person name="Van Diepeningen A.D."/>
            <person name="van den Ende B.G."/>
            <person name="Fernandes G.F."/>
            <person name="Kano R."/>
            <person name="Hamelin R.C."/>
            <person name="Lopes-Bezerra L.M."/>
            <person name="Vasconcelos A.T."/>
            <person name="de Hoog S."/>
            <person name="de Camargo Z.P."/>
            <person name="Felipe M.S."/>
        </authorList>
    </citation>
    <scope>NUCLEOTIDE SEQUENCE [LARGE SCALE GENOMIC DNA]</scope>
    <source>
        <strain evidence="14 15">1099-18</strain>
    </source>
</reference>
<dbReference type="Pfam" id="PF00933">
    <property type="entry name" value="Glyco_hydro_3"/>
    <property type="match status" value="1"/>
</dbReference>
<keyword evidence="4 12" id="KW-0732">Signal</keyword>
<keyword evidence="5 10" id="KW-0378">Hydrolase</keyword>
<dbReference type="InterPro" id="IPR001764">
    <property type="entry name" value="Glyco_hydro_3_N"/>
</dbReference>
<dbReference type="Gene3D" id="2.60.40.10">
    <property type="entry name" value="Immunoglobulins"/>
    <property type="match status" value="1"/>
</dbReference>
<dbReference type="FunFam" id="3.40.50.1700:FF:000003">
    <property type="entry name" value="Probable beta-glucosidase"/>
    <property type="match status" value="1"/>
</dbReference>
<dbReference type="Gene3D" id="3.40.50.1700">
    <property type="entry name" value="Glycoside hydrolase family 3 C-terminal domain"/>
    <property type="match status" value="1"/>
</dbReference>
<dbReference type="InterPro" id="IPR050288">
    <property type="entry name" value="Cellulose_deg_GH3"/>
</dbReference>
<dbReference type="InterPro" id="IPR002772">
    <property type="entry name" value="Glyco_hydro_3_C"/>
</dbReference>
<evidence type="ECO:0000256" key="9">
    <source>
        <dbReference type="ARBA" id="ARBA00023326"/>
    </source>
</evidence>
<sequence>MPCTSAFLATLGVLCTAGYTNAQAPAGAPSLSLFPSPWGQGSGDGWDAAYAQARAFVSNLTLVEKVNLTTGTGWEFDRCIGNTGSVPRLGFRSLCLQDGTVADINHLPADKNSVFPAGINMAATFSRSLMHRRGVAMGAEFRGKGVDIALGPVAGPLGRVPAGGRNWEGFSPDPYLTGVGMFETVRGMQSQGVMATAKHYILNEQEHYRNNVDVTIDDRTMHELYLWPFSDAVRAGVGSVMCSYNKINGNYSCENSWTLNYLLKNELNFQGFVMSDWGAQHSTVESALGGLDMVMAGEGGPRGSIYGSFWGGALTESVLNGSIPAWRVDDMAVRIMAAYYKVAAVSGNKPRPDINFSAWVPPNVTVGPVYYRANASIEKVNLHVDVQGNHGALIREIAAKSTVLLKNKGDKALPLQKPARIAVVGEDAQDAPGGPNACVDNKCYRGTLATGYGSGPGNFPYLVAPAPALKKRAASDNTTIVEAPNNWDLDAARAAAAGADVALVFASADAGEGYITIDGNTGDRKNLTLWGNGDALIKAVASVNNNTVVVLHTVGPVILDYAASHENITAILWAGLPGQESGNAIVDVLYGDVAPQGRSPFMWGSTISDYGAEIMYSSPTPRVPAQNFSEGVFIDYRYFQHAHTKAVYPFGHGLTYTRFDFENLTIRALDAEGAASAPAPSKTTTGPAQTFGAINSSVVANEVPAGFQRIKPYIYPWILRTNDSSPNWPKSPTTSNGTDPRTNSSAQAVLPASGAPGGNPGLYDTVYTIGFDVHNRGSVNGTAVPQLYVQLGGHDNPWGVLRGFDDVAVAAGGRVHVVMNLTRRDVSNWDTTAQNWVVNDLQKYVFIGRSVVDIALNSSLPALKL</sequence>
<dbReference type="InterPro" id="IPR036962">
    <property type="entry name" value="Glyco_hydro_3_N_sf"/>
</dbReference>
<feature type="compositionally biased region" description="Polar residues" evidence="11">
    <location>
        <begin position="725"/>
        <end position="747"/>
    </location>
</feature>
<dbReference type="RefSeq" id="XP_016582610.1">
    <property type="nucleotide sequence ID" value="XM_016727387.1"/>
</dbReference>
<dbReference type="EC" id="3.2.1.21" evidence="10"/>
<evidence type="ECO:0000256" key="7">
    <source>
        <dbReference type="ARBA" id="ARBA00023277"/>
    </source>
</evidence>
<evidence type="ECO:0000256" key="10">
    <source>
        <dbReference type="RuleBase" id="RU361161"/>
    </source>
</evidence>
<name>A0A0F2LSV4_SPOSC</name>